<dbReference type="GO" id="GO:0046872">
    <property type="term" value="F:metal ion binding"/>
    <property type="evidence" value="ECO:0007669"/>
    <property type="project" value="UniProtKB-KW"/>
</dbReference>
<sequence length="429" mass="48837">MLKTIVSLEDLGTLPDDSSDSNSDVGCWSHSSDSESSADSVLDMFPSSTDSSSSSEAEAMDQWRQAVRNLELGVVLAAAEPYCRDGIRYAAGPDRYSFQRVEELWASSTKCKDMFRFELADIRELLTALRFPSELRTPSRFVACGEEALLILLRRMAYPSKWSDLCWEAGCSTSRLCEVFQAAVDHVYETFDYLRDSRSLEAWANHFPLFAAAIHQGGVNQRGHRRSCPLTNCALFVDGSNQEITRPSIFQRSFYNGHKKCHAIKWQGLMLANGIMPMPYGPILGRHHDSYMLERSRLVRIMRRISRKLGRIYCGYGDPAYPQSQWLQGPFRHRMLNHVEAAFNASMSSARIPNEWGFGKVRTNWAYLDYHKGMRPYMNDIARYWPVAQILTNCHTCCYGSQTSAYFQVEPPSLHVYVGMGRDLPDRGF</sequence>
<dbReference type="InterPro" id="IPR027806">
    <property type="entry name" value="HARBI1_dom"/>
</dbReference>
<evidence type="ECO:0000313" key="5">
    <source>
        <dbReference type="EMBL" id="CAE0123398.1"/>
    </source>
</evidence>
<dbReference type="Pfam" id="PF13359">
    <property type="entry name" value="DDE_Tnp_4"/>
    <property type="match status" value="1"/>
</dbReference>
<dbReference type="AlphaFoldDB" id="A0A7S3B5V3"/>
<feature type="region of interest" description="Disordered" evidence="3">
    <location>
        <begin position="9"/>
        <end position="58"/>
    </location>
</feature>
<gene>
    <name evidence="5" type="ORF">HERI1096_LOCUS24100</name>
</gene>
<evidence type="ECO:0000256" key="1">
    <source>
        <dbReference type="ARBA" id="ARBA00001968"/>
    </source>
</evidence>
<evidence type="ECO:0000256" key="2">
    <source>
        <dbReference type="ARBA" id="ARBA00022723"/>
    </source>
</evidence>
<evidence type="ECO:0000256" key="3">
    <source>
        <dbReference type="SAM" id="MobiDB-lite"/>
    </source>
</evidence>
<dbReference type="PANTHER" id="PTHR34615:SF1">
    <property type="entry name" value="PX DOMAIN-CONTAINING PROTEIN"/>
    <property type="match status" value="1"/>
</dbReference>
<keyword evidence="2" id="KW-0479">Metal-binding</keyword>
<feature type="domain" description="DDE Tnp4" evidence="4">
    <location>
        <begin position="237"/>
        <end position="393"/>
    </location>
</feature>
<feature type="compositionally biased region" description="Low complexity" evidence="3">
    <location>
        <begin position="29"/>
        <end position="40"/>
    </location>
</feature>
<accession>A0A7S3B5V3</accession>
<dbReference type="PANTHER" id="PTHR34615">
    <property type="entry name" value="PX DOMAIN-CONTAINING PROTEIN"/>
    <property type="match status" value="1"/>
</dbReference>
<protein>
    <recommendedName>
        <fullName evidence="4">DDE Tnp4 domain-containing protein</fullName>
    </recommendedName>
</protein>
<comment type="cofactor">
    <cofactor evidence="1">
        <name>a divalent metal cation</name>
        <dbReference type="ChEBI" id="CHEBI:60240"/>
    </cofactor>
</comment>
<organism evidence="5">
    <name type="scientific">Haptolina ericina</name>
    <dbReference type="NCBI Taxonomy" id="156174"/>
    <lineage>
        <taxon>Eukaryota</taxon>
        <taxon>Haptista</taxon>
        <taxon>Haptophyta</taxon>
        <taxon>Prymnesiophyceae</taxon>
        <taxon>Prymnesiales</taxon>
        <taxon>Prymnesiaceae</taxon>
        <taxon>Haptolina</taxon>
    </lineage>
</organism>
<name>A0A7S3B5V3_9EUKA</name>
<dbReference type="EMBL" id="HBHX01043543">
    <property type="protein sequence ID" value="CAE0123398.1"/>
    <property type="molecule type" value="Transcribed_RNA"/>
</dbReference>
<evidence type="ECO:0000259" key="4">
    <source>
        <dbReference type="Pfam" id="PF13359"/>
    </source>
</evidence>
<proteinExistence type="predicted"/>
<reference evidence="5" key="1">
    <citation type="submission" date="2021-01" db="EMBL/GenBank/DDBJ databases">
        <authorList>
            <person name="Corre E."/>
            <person name="Pelletier E."/>
            <person name="Niang G."/>
            <person name="Scheremetjew M."/>
            <person name="Finn R."/>
            <person name="Kale V."/>
            <person name="Holt S."/>
            <person name="Cochrane G."/>
            <person name="Meng A."/>
            <person name="Brown T."/>
            <person name="Cohen L."/>
        </authorList>
    </citation>
    <scope>NUCLEOTIDE SEQUENCE</scope>
    <source>
        <strain evidence="5">CCMP281</strain>
    </source>
</reference>